<feature type="transmembrane region" description="Helical" evidence="8">
    <location>
        <begin position="546"/>
        <end position="563"/>
    </location>
</feature>
<feature type="transmembrane region" description="Helical" evidence="8">
    <location>
        <begin position="60"/>
        <end position="81"/>
    </location>
</feature>
<proteinExistence type="inferred from homology"/>
<evidence type="ECO:0000256" key="7">
    <source>
        <dbReference type="ARBA" id="ARBA00023136"/>
    </source>
</evidence>
<evidence type="ECO:0000256" key="5">
    <source>
        <dbReference type="ARBA" id="ARBA00022692"/>
    </source>
</evidence>
<keyword evidence="4" id="KW-1003">Cell membrane</keyword>
<dbReference type="Pfam" id="PF01032">
    <property type="entry name" value="FecCD"/>
    <property type="match status" value="2"/>
</dbReference>
<evidence type="ECO:0000256" key="6">
    <source>
        <dbReference type="ARBA" id="ARBA00022989"/>
    </source>
</evidence>
<dbReference type="NCBIfam" id="NF007866">
    <property type="entry name" value="PRK10577.1-2"/>
    <property type="match status" value="1"/>
</dbReference>
<name>A0A6M8U8C8_9GAMM</name>
<feature type="transmembrane region" description="Helical" evidence="8">
    <location>
        <begin position="481"/>
        <end position="499"/>
    </location>
</feature>
<feature type="transmembrane region" description="Helical" evidence="8">
    <location>
        <begin position="637"/>
        <end position="657"/>
    </location>
</feature>
<dbReference type="GO" id="GO:0005886">
    <property type="term" value="C:plasma membrane"/>
    <property type="evidence" value="ECO:0007669"/>
    <property type="project" value="UniProtKB-SubCell"/>
</dbReference>
<feature type="transmembrane region" description="Helical" evidence="8">
    <location>
        <begin position="249"/>
        <end position="267"/>
    </location>
</feature>
<feature type="transmembrane region" description="Helical" evidence="8">
    <location>
        <begin position="356"/>
        <end position="374"/>
    </location>
</feature>
<feature type="transmembrane region" description="Helical" evidence="8">
    <location>
        <begin position="425"/>
        <end position="443"/>
    </location>
</feature>
<keyword evidence="5 8" id="KW-0812">Transmembrane</keyword>
<reference evidence="9 10" key="1">
    <citation type="submission" date="2020-06" db="EMBL/GenBank/DDBJ databases">
        <title>Genome sequence of Paramixta manurensis strain PD-1.</title>
        <authorList>
            <person name="Lee C.W."/>
            <person name="Kim J."/>
        </authorList>
    </citation>
    <scope>NUCLEOTIDE SEQUENCE [LARGE SCALE GENOMIC DNA]</scope>
    <source>
        <strain evidence="9 10">PD-1</strain>
    </source>
</reference>
<dbReference type="PANTHER" id="PTHR30472:SF37">
    <property type="entry name" value="FE(3+) DICITRATE TRANSPORT SYSTEM PERMEASE PROTEIN FECD-RELATED"/>
    <property type="match status" value="1"/>
</dbReference>
<keyword evidence="3" id="KW-0813">Transport</keyword>
<comment type="subcellular location">
    <subcellularLocation>
        <location evidence="1">Cell membrane</location>
        <topology evidence="1">Multi-pass membrane protein</topology>
    </subcellularLocation>
</comment>
<gene>
    <name evidence="9" type="ORF">PMPD1_0053</name>
</gene>
<feature type="transmembrane region" description="Helical" evidence="8">
    <location>
        <begin position="118"/>
        <end position="139"/>
    </location>
</feature>
<sequence length="662" mass="69744">MINFSARRSPLALTAALWLCCLPIALHTLAHNVSLAHGIDLLFSAPDARSAPSIILHDMWLPRQCMAILSGAVLALCGWIMQRALGNPLAEPITLGITSGATLALSLAATWFPEWLFSAKTALVLTGELCALAGVFLLARRQQLAPLALILAGLLINLYCGALSLLLAIIHDRFLLSVLIWGGGSLIQKDWQTVLWLLPRLAVCLAILLGMLRQLELLRLQDGMTRSLGASPVVIRSAALLLALVMSGLVMSAVGVIGFVGLAAPHIARLTGARTSRQLVLWSPLIGAGIVWLTDLSISDITLLNGQFLPVGMMTALIGGPLLVLLVSKGNGGLAAHTPPVGDSGPAVTRRVARPAALLLLIVIALSLLLGHGLQGWHIATWQEWPALLPLRLPRMLAALGAGFLLAAAGVLMQRLSGNPLASPEVLGIGAGASLGITLFLLILPGGSFAQLLLGSTLGAAVTLLLTLHSTQRSDFNPQRVLLIGLAINALFQAVASIVMLNNPAASSMLMQLMTGSTYYITTPVALALFIVSLLLLACTPLLRRWLILLPLGSVSGSLGVPVSRARLLVLSLAALMTALATIIVGPISFVGLLGPHLARQAGAHRPLHQLFTAVLFSGVMMVAADWMGRNLLYPRQIPVGLMTTLLGGPFLIGLLLRKKRN</sequence>
<dbReference type="SUPFAM" id="SSF81345">
    <property type="entry name" value="ABC transporter involved in vitamin B12 uptake, BtuC"/>
    <property type="match status" value="2"/>
</dbReference>
<comment type="similarity">
    <text evidence="2">Belongs to the binding-protein-dependent transport system permease family. FecCD subfamily.</text>
</comment>
<evidence type="ECO:0000256" key="1">
    <source>
        <dbReference type="ARBA" id="ARBA00004651"/>
    </source>
</evidence>
<accession>A0A6M8U8C8</accession>
<dbReference type="EMBL" id="CP054212">
    <property type="protein sequence ID" value="QKJ85041.1"/>
    <property type="molecule type" value="Genomic_DNA"/>
</dbReference>
<feature type="transmembrane region" description="Helical" evidence="8">
    <location>
        <begin position="279"/>
        <end position="296"/>
    </location>
</feature>
<dbReference type="Gene3D" id="1.10.3470.10">
    <property type="entry name" value="ABC transporter involved in vitamin B12 uptake, BtuC"/>
    <property type="match status" value="2"/>
</dbReference>
<feature type="transmembrane region" description="Helical" evidence="8">
    <location>
        <begin position="607"/>
        <end position="625"/>
    </location>
</feature>
<dbReference type="GO" id="GO:0022857">
    <property type="term" value="F:transmembrane transporter activity"/>
    <property type="evidence" value="ECO:0007669"/>
    <property type="project" value="InterPro"/>
</dbReference>
<feature type="transmembrane region" description="Helical" evidence="8">
    <location>
        <begin position="569"/>
        <end position="595"/>
    </location>
</feature>
<organism evidence="9 10">
    <name type="scientific">Paramixta manurensis</name>
    <dbReference type="NCBI Taxonomy" id="2740817"/>
    <lineage>
        <taxon>Bacteria</taxon>
        <taxon>Pseudomonadati</taxon>
        <taxon>Pseudomonadota</taxon>
        <taxon>Gammaproteobacteria</taxon>
        <taxon>Enterobacterales</taxon>
        <taxon>Erwiniaceae</taxon>
        <taxon>Paramixta</taxon>
    </lineage>
</organism>
<dbReference type="InterPro" id="IPR037294">
    <property type="entry name" value="ABC_BtuC-like"/>
</dbReference>
<dbReference type="RefSeq" id="WP_354292721.1">
    <property type="nucleotide sequence ID" value="NZ_CP054212.1"/>
</dbReference>
<evidence type="ECO:0000256" key="8">
    <source>
        <dbReference type="SAM" id="Phobius"/>
    </source>
</evidence>
<keyword evidence="10" id="KW-1185">Reference proteome</keyword>
<evidence type="ECO:0000256" key="3">
    <source>
        <dbReference type="ARBA" id="ARBA00022448"/>
    </source>
</evidence>
<dbReference type="GO" id="GO:0033214">
    <property type="term" value="P:siderophore-iron import into cell"/>
    <property type="evidence" value="ECO:0007669"/>
    <property type="project" value="TreeGrafter"/>
</dbReference>
<evidence type="ECO:0000313" key="10">
    <source>
        <dbReference type="Proteomes" id="UP000505325"/>
    </source>
</evidence>
<protein>
    <submittedName>
        <fullName evidence="9">Iron complex transport system permease protein</fullName>
    </submittedName>
</protein>
<evidence type="ECO:0000313" key="9">
    <source>
        <dbReference type="EMBL" id="QKJ85041.1"/>
    </source>
</evidence>
<keyword evidence="6 8" id="KW-1133">Transmembrane helix</keyword>
<dbReference type="Proteomes" id="UP000505325">
    <property type="component" value="Chromosome"/>
</dbReference>
<feature type="transmembrane region" description="Helical" evidence="8">
    <location>
        <begin position="394"/>
        <end position="413"/>
    </location>
</feature>
<dbReference type="InterPro" id="IPR000522">
    <property type="entry name" value="ABC_transptr_permease_BtuC"/>
</dbReference>
<feature type="transmembrane region" description="Helical" evidence="8">
    <location>
        <begin position="93"/>
        <end position="112"/>
    </location>
</feature>
<dbReference type="PANTHER" id="PTHR30472">
    <property type="entry name" value="FERRIC ENTEROBACTIN TRANSPORT SYSTEM PERMEASE PROTEIN"/>
    <property type="match status" value="1"/>
</dbReference>
<dbReference type="AlphaFoldDB" id="A0A6M8U8C8"/>
<feature type="transmembrane region" description="Helical" evidence="8">
    <location>
        <begin position="519"/>
        <end position="539"/>
    </location>
</feature>
<evidence type="ECO:0000256" key="2">
    <source>
        <dbReference type="ARBA" id="ARBA00007935"/>
    </source>
</evidence>
<dbReference type="CDD" id="cd06550">
    <property type="entry name" value="TM_ABC_iron-siderophores_like"/>
    <property type="match status" value="2"/>
</dbReference>
<feature type="transmembrane region" description="Helical" evidence="8">
    <location>
        <begin position="308"/>
        <end position="327"/>
    </location>
</feature>
<keyword evidence="7 8" id="KW-0472">Membrane</keyword>
<evidence type="ECO:0000256" key="4">
    <source>
        <dbReference type="ARBA" id="ARBA00022475"/>
    </source>
</evidence>
<feature type="transmembrane region" description="Helical" evidence="8">
    <location>
        <begin position="146"/>
        <end position="171"/>
    </location>
</feature>
<dbReference type="KEGG" id="pmak:PMPD1_0053"/>
<feature type="transmembrane region" description="Helical" evidence="8">
    <location>
        <begin position="449"/>
        <end position="469"/>
    </location>
</feature>